<dbReference type="Proteomes" id="UP000324091">
    <property type="component" value="Chromosome 10"/>
</dbReference>
<organism evidence="3 4">
    <name type="scientific">Takifugu flavidus</name>
    <name type="common">sansaifugu</name>
    <dbReference type="NCBI Taxonomy" id="433684"/>
    <lineage>
        <taxon>Eukaryota</taxon>
        <taxon>Metazoa</taxon>
        <taxon>Chordata</taxon>
        <taxon>Craniata</taxon>
        <taxon>Vertebrata</taxon>
        <taxon>Euteleostomi</taxon>
        <taxon>Actinopterygii</taxon>
        <taxon>Neopterygii</taxon>
        <taxon>Teleostei</taxon>
        <taxon>Neoteleostei</taxon>
        <taxon>Acanthomorphata</taxon>
        <taxon>Eupercaria</taxon>
        <taxon>Tetraodontiformes</taxon>
        <taxon>Tetradontoidea</taxon>
        <taxon>Tetraodontidae</taxon>
        <taxon>Takifugu</taxon>
    </lineage>
</organism>
<keyword evidence="2" id="KW-0472">Membrane</keyword>
<accession>A0A5C6PKG1</accession>
<feature type="transmembrane region" description="Helical" evidence="2">
    <location>
        <begin position="130"/>
        <end position="152"/>
    </location>
</feature>
<keyword evidence="2" id="KW-1133">Transmembrane helix</keyword>
<proteinExistence type="predicted"/>
<keyword evidence="2" id="KW-0812">Transmembrane</keyword>
<evidence type="ECO:0000256" key="2">
    <source>
        <dbReference type="SAM" id="Phobius"/>
    </source>
</evidence>
<evidence type="ECO:0000313" key="4">
    <source>
        <dbReference type="Proteomes" id="UP000324091"/>
    </source>
</evidence>
<feature type="compositionally biased region" description="Polar residues" evidence="1">
    <location>
        <begin position="172"/>
        <end position="191"/>
    </location>
</feature>
<dbReference type="AlphaFoldDB" id="A0A5C6PKG1"/>
<evidence type="ECO:0000256" key="1">
    <source>
        <dbReference type="SAM" id="MobiDB-lite"/>
    </source>
</evidence>
<evidence type="ECO:0000313" key="3">
    <source>
        <dbReference type="EMBL" id="TWW79366.1"/>
    </source>
</evidence>
<reference evidence="3 4" key="1">
    <citation type="submission" date="2019-04" db="EMBL/GenBank/DDBJ databases">
        <title>Chromosome genome assembly for Takifugu flavidus.</title>
        <authorList>
            <person name="Xiao S."/>
        </authorList>
    </citation>
    <scope>NUCLEOTIDE SEQUENCE [LARGE SCALE GENOMIC DNA]</scope>
    <source>
        <strain evidence="3">HTHZ2018</strain>
        <tissue evidence="3">Muscle</tissue>
    </source>
</reference>
<feature type="region of interest" description="Disordered" evidence="1">
    <location>
        <begin position="163"/>
        <end position="191"/>
    </location>
</feature>
<sequence>MTFQPLVGTSAGTRRSEDSGWFGAALGTELGSGGSRFKPSAEKVIQEGARTPLEHCLVTGSGLYPPWAPAPPLKHLKMMRLLFLCLLLLLPTTTDVDDEDLNEDPDFLEKYGSGLGVAGSMGDEERADNFIMVVIVVAVAALTLSVAAIVRCTPCLWNSIRKGSRDWRSGPTADSNQTHHYSPSTFSTHDS</sequence>
<name>A0A5C6PKG1_9TELE</name>
<protein>
    <submittedName>
        <fullName evidence="3">Uncharacterized protein</fullName>
    </submittedName>
</protein>
<comment type="caution">
    <text evidence="3">The sequence shown here is derived from an EMBL/GenBank/DDBJ whole genome shotgun (WGS) entry which is preliminary data.</text>
</comment>
<gene>
    <name evidence="3" type="ORF">D4764_10G0003960</name>
</gene>
<dbReference type="EMBL" id="RHFK02000002">
    <property type="protein sequence ID" value="TWW79366.1"/>
    <property type="molecule type" value="Genomic_DNA"/>
</dbReference>
<keyword evidence="4" id="KW-1185">Reference proteome</keyword>